<organism evidence="2">
    <name type="scientific">Streptomyces chattanoogensis</name>
    <dbReference type="NCBI Taxonomy" id="66876"/>
    <lineage>
        <taxon>Bacteria</taxon>
        <taxon>Bacillati</taxon>
        <taxon>Actinomycetota</taxon>
        <taxon>Actinomycetes</taxon>
        <taxon>Kitasatosporales</taxon>
        <taxon>Streptomycetaceae</taxon>
        <taxon>Streptomyces</taxon>
    </lineage>
</organism>
<accession>A0A0K0PIP3</accession>
<dbReference type="AlphaFoldDB" id="A0A0K0PIP3"/>
<dbReference type="Pfam" id="PF00550">
    <property type="entry name" value="PP-binding"/>
    <property type="match status" value="1"/>
</dbReference>
<dbReference type="SUPFAM" id="SSF47336">
    <property type="entry name" value="ACP-like"/>
    <property type="match status" value="1"/>
</dbReference>
<protein>
    <submittedName>
        <fullName evidence="2">AzoI</fullName>
    </submittedName>
</protein>
<gene>
    <name evidence="2" type="primary">azoI</name>
</gene>
<dbReference type="EMBL" id="KP687741">
    <property type="protein sequence ID" value="AKQ24648.1"/>
    <property type="molecule type" value="Genomic_DNA"/>
</dbReference>
<dbReference type="PROSITE" id="PS50075">
    <property type="entry name" value="CARRIER"/>
    <property type="match status" value="1"/>
</dbReference>
<dbReference type="InterPro" id="IPR009081">
    <property type="entry name" value="PP-bd_ACP"/>
</dbReference>
<dbReference type="RefSeq" id="WP_046924471.1">
    <property type="nucleotide sequence ID" value="NZ_JBIAXE010000017.1"/>
</dbReference>
<reference evidence="2" key="1">
    <citation type="submission" date="2015-01" db="EMBL/GenBank/DDBJ databases">
        <authorList>
            <person name="Pelicic Vladimir"/>
        </authorList>
    </citation>
    <scope>NUCLEOTIDE SEQUENCE</scope>
    <source>
        <strain evidence="2">L10</strain>
    </source>
</reference>
<feature type="domain" description="Carrier" evidence="1">
    <location>
        <begin position="1"/>
        <end position="80"/>
    </location>
</feature>
<name>A0A0K0PIP3_9ACTN</name>
<dbReference type="Gene3D" id="1.10.1200.10">
    <property type="entry name" value="ACP-like"/>
    <property type="match status" value="1"/>
</dbReference>
<dbReference type="InterPro" id="IPR036736">
    <property type="entry name" value="ACP-like_sf"/>
</dbReference>
<proteinExistence type="predicted"/>
<sequence length="90" mass="9544">MSDTIGEFVLSTLGELNYDTSGVTDTTPLGDGGLELESLSLAEIAMHVEQQYGVQFDDEELESIGKLTFGEFVKVIGERSTGPAVTGQTA</sequence>
<evidence type="ECO:0000313" key="2">
    <source>
        <dbReference type="EMBL" id="AKQ24648.1"/>
    </source>
</evidence>
<evidence type="ECO:0000259" key="1">
    <source>
        <dbReference type="PROSITE" id="PS50075"/>
    </source>
</evidence>